<dbReference type="PANTHER" id="PTHR34295">
    <property type="entry name" value="BIOTIN TRANSPORTER BIOY"/>
    <property type="match status" value="1"/>
</dbReference>
<keyword evidence="2" id="KW-1003">Cell membrane</keyword>
<feature type="transmembrane region" description="Helical" evidence="3">
    <location>
        <begin position="88"/>
        <end position="108"/>
    </location>
</feature>
<feature type="transmembrane region" description="Helical" evidence="3">
    <location>
        <begin position="56"/>
        <end position="76"/>
    </location>
</feature>
<feature type="transmembrane region" description="Helical" evidence="3">
    <location>
        <begin position="143"/>
        <end position="169"/>
    </location>
</feature>
<organism evidence="4 5">
    <name type="scientific">Microbacterium pygmaeum</name>
    <dbReference type="NCBI Taxonomy" id="370764"/>
    <lineage>
        <taxon>Bacteria</taxon>
        <taxon>Bacillati</taxon>
        <taxon>Actinomycetota</taxon>
        <taxon>Actinomycetes</taxon>
        <taxon>Micrococcales</taxon>
        <taxon>Microbacteriaceae</taxon>
        <taxon>Microbacterium</taxon>
    </lineage>
</organism>
<accession>A0A1G8BA02</accession>
<proteinExistence type="inferred from homology"/>
<comment type="similarity">
    <text evidence="1 2">Belongs to the BioY family.</text>
</comment>
<feature type="transmembrane region" description="Helical" evidence="3">
    <location>
        <begin position="32"/>
        <end position="50"/>
    </location>
</feature>
<dbReference type="AlphaFoldDB" id="A0A1G8BA02"/>
<dbReference type="EMBL" id="LT629692">
    <property type="protein sequence ID" value="SDH30047.1"/>
    <property type="molecule type" value="Genomic_DNA"/>
</dbReference>
<evidence type="ECO:0000256" key="1">
    <source>
        <dbReference type="ARBA" id="ARBA00010692"/>
    </source>
</evidence>
<evidence type="ECO:0000313" key="4">
    <source>
        <dbReference type="EMBL" id="SDH30047.1"/>
    </source>
</evidence>
<dbReference type="InterPro" id="IPR003784">
    <property type="entry name" value="BioY"/>
</dbReference>
<dbReference type="Gene3D" id="1.10.1760.20">
    <property type="match status" value="1"/>
</dbReference>
<keyword evidence="2 3" id="KW-0472">Membrane</keyword>
<dbReference type="RefSeq" id="WP_091491114.1">
    <property type="nucleotide sequence ID" value="NZ_LT629692.1"/>
</dbReference>
<sequence length="216" mass="21965">MSLTAAPSPALPVPGRRVLADLIARPSTRARAFAVDAALVLAGVAVVALLAKVSFFIGPIPITGQTLGVIVVGAALGAARGAASLTTYLLLGLAGLPIFAGPIAGPLYVLSPSFGFILGFIPAAFVAGWFAQRAWDRKPALAFIGFVAASIIPFVIGVPYMAFILSAVLGQDVTVASVLAAGVLPFIVPGIIKAAFAAMLVPATWALVRRADAHKN</sequence>
<dbReference type="Proteomes" id="UP000199009">
    <property type="component" value="Chromosome I"/>
</dbReference>
<gene>
    <name evidence="4" type="ORF">SAMN04489810_2695</name>
</gene>
<protein>
    <recommendedName>
        <fullName evidence="2">Biotin transporter</fullName>
    </recommendedName>
</protein>
<keyword evidence="3" id="KW-1133">Transmembrane helix</keyword>
<dbReference type="GO" id="GO:0015225">
    <property type="term" value="F:biotin transmembrane transporter activity"/>
    <property type="evidence" value="ECO:0007669"/>
    <property type="project" value="UniProtKB-UniRule"/>
</dbReference>
<comment type="subcellular location">
    <subcellularLocation>
        <location evidence="2">Cell membrane</location>
        <topology evidence="2">Multi-pass membrane protein</topology>
    </subcellularLocation>
</comment>
<dbReference type="GO" id="GO:0005886">
    <property type="term" value="C:plasma membrane"/>
    <property type="evidence" value="ECO:0007669"/>
    <property type="project" value="UniProtKB-SubCell"/>
</dbReference>
<dbReference type="PIRSF" id="PIRSF016661">
    <property type="entry name" value="BioY"/>
    <property type="match status" value="1"/>
</dbReference>
<dbReference type="STRING" id="370764.SAMN04489810_2695"/>
<keyword evidence="3" id="KW-0812">Transmembrane</keyword>
<keyword evidence="5" id="KW-1185">Reference proteome</keyword>
<keyword evidence="2" id="KW-0813">Transport</keyword>
<name>A0A1G8BA02_9MICO</name>
<evidence type="ECO:0000256" key="2">
    <source>
        <dbReference type="PIRNR" id="PIRNR016661"/>
    </source>
</evidence>
<dbReference type="PANTHER" id="PTHR34295:SF1">
    <property type="entry name" value="BIOTIN TRANSPORTER BIOY"/>
    <property type="match status" value="1"/>
</dbReference>
<feature type="transmembrane region" description="Helical" evidence="3">
    <location>
        <begin position="175"/>
        <end position="208"/>
    </location>
</feature>
<dbReference type="OrthoDB" id="1496139at2"/>
<feature type="transmembrane region" description="Helical" evidence="3">
    <location>
        <begin position="114"/>
        <end position="131"/>
    </location>
</feature>
<evidence type="ECO:0000256" key="3">
    <source>
        <dbReference type="SAM" id="Phobius"/>
    </source>
</evidence>
<evidence type="ECO:0000313" key="5">
    <source>
        <dbReference type="Proteomes" id="UP000199009"/>
    </source>
</evidence>
<reference evidence="4 5" key="1">
    <citation type="submission" date="2016-10" db="EMBL/GenBank/DDBJ databases">
        <authorList>
            <person name="de Groot N.N."/>
        </authorList>
    </citation>
    <scope>NUCLEOTIDE SEQUENCE [LARGE SCALE GENOMIC DNA]</scope>
    <source>
        <strain evidence="4 5">DSM 23142</strain>
    </source>
</reference>
<dbReference type="Pfam" id="PF02632">
    <property type="entry name" value="BioY"/>
    <property type="match status" value="1"/>
</dbReference>